<dbReference type="EMBL" id="LC066377">
    <property type="protein sequence ID" value="BAT28145.1"/>
    <property type="molecule type" value="Genomic_DNA"/>
</dbReference>
<accession>A0A0N7KXX6</accession>
<dbReference type="PANTHER" id="PTHR43821">
    <property type="entry name" value="NAD(P)H NITROREDUCTASE YDJA-RELATED"/>
    <property type="match status" value="1"/>
</dbReference>
<evidence type="ECO:0000256" key="8">
    <source>
        <dbReference type="PIRSR" id="PIRSR000232-1"/>
    </source>
</evidence>
<dbReference type="EC" id="1.-.-.-" evidence="7"/>
<dbReference type="PIRSF" id="PIRSF000232">
    <property type="entry name" value="YdjA"/>
    <property type="match status" value="1"/>
</dbReference>
<dbReference type="InterPro" id="IPR029479">
    <property type="entry name" value="Nitroreductase"/>
</dbReference>
<protein>
    <recommendedName>
        <fullName evidence="7">Putative NAD(P)H nitroreductase</fullName>
        <ecNumber evidence="7">1.-.-.-</ecNumber>
    </recommendedName>
</protein>
<keyword evidence="3 7" id="KW-0288">FMN</keyword>
<comment type="similarity">
    <text evidence="1 7">Belongs to the nitroreductase family.</text>
</comment>
<feature type="binding site" description="in other chain" evidence="8">
    <location>
        <begin position="136"/>
        <end position="138"/>
    </location>
    <ligand>
        <name>FMN</name>
        <dbReference type="ChEBI" id="CHEBI:58210"/>
        <note>ligand shared between dimeric partners</note>
    </ligand>
</feature>
<evidence type="ECO:0000256" key="5">
    <source>
        <dbReference type="ARBA" id="ARBA00023002"/>
    </source>
</evidence>
<name>A0A0N7KXX6_9HYPH</name>
<dbReference type="PANTHER" id="PTHR43821:SF1">
    <property type="entry name" value="NAD(P)H NITROREDUCTASE YDJA-RELATED"/>
    <property type="match status" value="1"/>
</dbReference>
<proteinExistence type="inferred from homology"/>
<organism evidence="11">
    <name type="scientific">Aureimonas frigidaquae</name>
    <dbReference type="NCBI Taxonomy" id="424757"/>
    <lineage>
        <taxon>Bacteria</taxon>
        <taxon>Pseudomonadati</taxon>
        <taxon>Pseudomonadota</taxon>
        <taxon>Alphaproteobacteria</taxon>
        <taxon>Hyphomicrobiales</taxon>
        <taxon>Aurantimonadaceae</taxon>
        <taxon>Aureimonas</taxon>
    </lineage>
</organism>
<evidence type="ECO:0000256" key="2">
    <source>
        <dbReference type="ARBA" id="ARBA00022630"/>
    </source>
</evidence>
<dbReference type="SUPFAM" id="SSF55469">
    <property type="entry name" value="FMN-dependent nitroreductase-like"/>
    <property type="match status" value="1"/>
</dbReference>
<keyword evidence="6 7" id="KW-0520">NAD</keyword>
<feature type="binding site" description="in other chain" evidence="8">
    <location>
        <begin position="11"/>
        <end position="13"/>
    </location>
    <ligand>
        <name>FMN</name>
        <dbReference type="ChEBI" id="CHEBI:58210"/>
        <note>ligand shared between dimeric partners</note>
    </ligand>
</feature>
<evidence type="ECO:0000256" key="4">
    <source>
        <dbReference type="ARBA" id="ARBA00022857"/>
    </source>
</evidence>
<dbReference type="InterPro" id="IPR052530">
    <property type="entry name" value="NAD(P)H_nitroreductase"/>
</dbReference>
<dbReference type="Pfam" id="PF00881">
    <property type="entry name" value="Nitroreductase"/>
    <property type="match status" value="1"/>
</dbReference>
<feature type="compositionally biased region" description="Basic and acidic residues" evidence="9">
    <location>
        <begin position="169"/>
        <end position="180"/>
    </location>
</feature>
<dbReference type="AlphaFoldDB" id="A0A0N7KXX6"/>
<dbReference type="RefSeq" id="WP_062226364.1">
    <property type="nucleotide sequence ID" value="NZ_BBWR01000002.1"/>
</dbReference>
<feature type="region of interest" description="Disordered" evidence="9">
    <location>
        <begin position="168"/>
        <end position="189"/>
    </location>
</feature>
<evidence type="ECO:0000256" key="6">
    <source>
        <dbReference type="ARBA" id="ARBA00023027"/>
    </source>
</evidence>
<feature type="binding site" evidence="8">
    <location>
        <position position="42"/>
    </location>
    <ligand>
        <name>FMN</name>
        <dbReference type="ChEBI" id="CHEBI:58210"/>
        <note>ligand shared between dimeric partners</note>
    </ligand>
</feature>
<evidence type="ECO:0000256" key="3">
    <source>
        <dbReference type="ARBA" id="ARBA00022643"/>
    </source>
</evidence>
<comment type="cofactor">
    <cofactor evidence="8">
        <name>FMN</name>
        <dbReference type="ChEBI" id="CHEBI:58210"/>
    </cofactor>
    <text evidence="8">Binds 1 FMN per subunit.</text>
</comment>
<evidence type="ECO:0000259" key="10">
    <source>
        <dbReference type="Pfam" id="PF00881"/>
    </source>
</evidence>
<dbReference type="CDD" id="cd02135">
    <property type="entry name" value="YdjA-like"/>
    <property type="match status" value="1"/>
</dbReference>
<keyword evidence="2 7" id="KW-0285">Flavoprotein</keyword>
<sequence>MPDLKHHLASRRSVSIPALAAPAPSGAELDEILRLALRVPDHGKLAPWRLVLIRGASAGRLGQALTQIAEDREGPLSDGRRAYELERFTRAPLVITVVSRAAPHFKVPEWEQVLSAGALTMNLVHALAAYGYAATWITEWPAYDDAAKAALGIAPDEKVAGFLYVGTPTEERSERPRPDLAEVVTEAAG</sequence>
<evidence type="ECO:0000256" key="7">
    <source>
        <dbReference type="PIRNR" id="PIRNR000232"/>
    </source>
</evidence>
<keyword evidence="5 7" id="KW-0560">Oxidoreductase</keyword>
<evidence type="ECO:0000256" key="1">
    <source>
        <dbReference type="ARBA" id="ARBA00007118"/>
    </source>
</evidence>
<feature type="domain" description="Nitroreductase" evidence="10">
    <location>
        <begin position="9"/>
        <end position="166"/>
    </location>
</feature>
<evidence type="ECO:0000313" key="11">
    <source>
        <dbReference type="EMBL" id="BAT28145.1"/>
    </source>
</evidence>
<evidence type="ECO:0000256" key="9">
    <source>
        <dbReference type="SAM" id="MobiDB-lite"/>
    </source>
</evidence>
<dbReference type="Gene3D" id="3.40.109.10">
    <property type="entry name" value="NADH Oxidase"/>
    <property type="match status" value="1"/>
</dbReference>
<reference evidence="11" key="1">
    <citation type="journal article" date="2015" name="Proc. Natl. Acad. Sci. U.S.A.">
        <title>Bacterial clade with the ribosomal RNA operon on a small plasmid rather than the chromosome.</title>
        <authorList>
            <person name="Anda M."/>
            <person name="Ohtsubo Y."/>
            <person name="Okubo T."/>
            <person name="Sugawara M."/>
            <person name="Nagata Y."/>
            <person name="Tsuda M."/>
            <person name="Minamisawa K."/>
            <person name="Mitsui H."/>
        </authorList>
    </citation>
    <scope>NUCLEOTIDE SEQUENCE</scope>
    <source>
        <strain evidence="11">JCM 14755</strain>
    </source>
</reference>
<dbReference type="InterPro" id="IPR000415">
    <property type="entry name" value="Nitroreductase-like"/>
</dbReference>
<dbReference type="OrthoDB" id="9804207at2"/>
<dbReference type="InterPro" id="IPR026021">
    <property type="entry name" value="YdjA-like"/>
</dbReference>
<keyword evidence="4 7" id="KW-0521">NADP</keyword>
<dbReference type="GO" id="GO:0016491">
    <property type="term" value="F:oxidoreductase activity"/>
    <property type="evidence" value="ECO:0007669"/>
    <property type="project" value="UniProtKB-UniRule"/>
</dbReference>
<feature type="binding site" evidence="8">
    <location>
        <position position="38"/>
    </location>
    <ligand>
        <name>FMN</name>
        <dbReference type="ChEBI" id="CHEBI:58210"/>
        <note>ligand shared between dimeric partners</note>
    </ligand>
</feature>